<gene>
    <name evidence="4" type="primary">ytrB</name>
    <name evidence="4" type="ORF">ETAA1_49640</name>
</gene>
<sequence length="327" mass="35438">MTRGRPILILTVGGLSRTPAAGLCMAEDVIVADRVVVRYRGKTALDELNLRVPRGAVYAFLGDNGAGKTTTMRILTGLAPADAGRAEILGLDCYARALDLRHRVGYMPERPRFYDWMKVADIGWFTAAFHRPGFLPRYREWTDRLGLDPAKKLKELSKGGYARVGLALALAPDPEVLLLDEPTSGLDLLTRREFLAGLADLAAAGRTVLISSHSIAELERACTHAGLLRDGKMILSAPLGELRKKVRRISLRFAEQPPDAAALGTVLTRNGTGHFWQATVQDPDPGAVNALRSSPGVTDFEDSAVSLEEVYAALMARTAPVVTRVAE</sequence>
<dbReference type="InterPro" id="IPR027417">
    <property type="entry name" value="P-loop_NTPase"/>
</dbReference>
<evidence type="ECO:0000256" key="1">
    <source>
        <dbReference type="ARBA" id="ARBA00022741"/>
    </source>
</evidence>
<reference evidence="4 5" key="1">
    <citation type="submission" date="2019-02" db="EMBL/GenBank/DDBJ databases">
        <title>Deep-cultivation of Planctomycetes and their phenomic and genomic characterization uncovers novel biology.</title>
        <authorList>
            <person name="Wiegand S."/>
            <person name="Jogler M."/>
            <person name="Boedeker C."/>
            <person name="Pinto D."/>
            <person name="Vollmers J."/>
            <person name="Rivas-Marin E."/>
            <person name="Kohn T."/>
            <person name="Peeters S.H."/>
            <person name="Heuer A."/>
            <person name="Rast P."/>
            <person name="Oberbeckmann S."/>
            <person name="Bunk B."/>
            <person name="Jeske O."/>
            <person name="Meyerdierks A."/>
            <person name="Storesund J.E."/>
            <person name="Kallscheuer N."/>
            <person name="Luecker S."/>
            <person name="Lage O.M."/>
            <person name="Pohl T."/>
            <person name="Merkel B.J."/>
            <person name="Hornburger P."/>
            <person name="Mueller R.-W."/>
            <person name="Bruemmer F."/>
            <person name="Labrenz M."/>
            <person name="Spormann A.M."/>
            <person name="Op den Camp H."/>
            <person name="Overmann J."/>
            <person name="Amann R."/>
            <person name="Jetten M.S.M."/>
            <person name="Mascher T."/>
            <person name="Medema M.H."/>
            <person name="Devos D.P."/>
            <person name="Kaster A.-K."/>
            <person name="Ovreas L."/>
            <person name="Rohde M."/>
            <person name="Galperin M.Y."/>
            <person name="Jogler C."/>
        </authorList>
    </citation>
    <scope>NUCLEOTIDE SEQUENCE [LARGE SCALE GENOMIC DNA]</scope>
    <source>
        <strain evidence="4 5">ETA_A1</strain>
    </source>
</reference>
<keyword evidence="1" id="KW-0547">Nucleotide-binding</keyword>
<dbReference type="PANTHER" id="PTHR43158">
    <property type="entry name" value="SKFA PEPTIDE EXPORT ATP-BINDING PROTEIN SKFE"/>
    <property type="match status" value="1"/>
</dbReference>
<dbReference type="GO" id="GO:0016887">
    <property type="term" value="F:ATP hydrolysis activity"/>
    <property type="evidence" value="ECO:0007669"/>
    <property type="project" value="InterPro"/>
</dbReference>
<dbReference type="PROSITE" id="PS50893">
    <property type="entry name" value="ABC_TRANSPORTER_2"/>
    <property type="match status" value="1"/>
</dbReference>
<keyword evidence="2 4" id="KW-0067">ATP-binding</keyword>
<dbReference type="Pfam" id="PF00005">
    <property type="entry name" value="ABC_tran"/>
    <property type="match status" value="1"/>
</dbReference>
<dbReference type="CDD" id="cd03230">
    <property type="entry name" value="ABC_DR_subfamily_A"/>
    <property type="match status" value="1"/>
</dbReference>
<organism evidence="4 5">
    <name type="scientific">Urbifossiella limnaea</name>
    <dbReference type="NCBI Taxonomy" id="2528023"/>
    <lineage>
        <taxon>Bacteria</taxon>
        <taxon>Pseudomonadati</taxon>
        <taxon>Planctomycetota</taxon>
        <taxon>Planctomycetia</taxon>
        <taxon>Gemmatales</taxon>
        <taxon>Gemmataceae</taxon>
        <taxon>Urbifossiella</taxon>
    </lineage>
</organism>
<accession>A0A517XZN3</accession>
<dbReference type="SUPFAM" id="SSF52540">
    <property type="entry name" value="P-loop containing nucleoside triphosphate hydrolases"/>
    <property type="match status" value="1"/>
</dbReference>
<feature type="domain" description="ABC transporter" evidence="3">
    <location>
        <begin position="30"/>
        <end position="255"/>
    </location>
</feature>
<dbReference type="Proteomes" id="UP000319576">
    <property type="component" value="Chromosome"/>
</dbReference>
<dbReference type="InterPro" id="IPR003439">
    <property type="entry name" value="ABC_transporter-like_ATP-bd"/>
</dbReference>
<keyword evidence="5" id="KW-1185">Reference proteome</keyword>
<evidence type="ECO:0000256" key="2">
    <source>
        <dbReference type="ARBA" id="ARBA00022840"/>
    </source>
</evidence>
<proteinExistence type="predicted"/>
<name>A0A517XZN3_9BACT</name>
<evidence type="ECO:0000313" key="4">
    <source>
        <dbReference type="EMBL" id="QDU22974.1"/>
    </source>
</evidence>
<protein>
    <submittedName>
        <fullName evidence="4">ABC transporter ATP-binding protein YtrB</fullName>
    </submittedName>
</protein>
<dbReference type="GO" id="GO:0005524">
    <property type="term" value="F:ATP binding"/>
    <property type="evidence" value="ECO:0007669"/>
    <property type="project" value="UniProtKB-KW"/>
</dbReference>
<dbReference type="AlphaFoldDB" id="A0A517XZN3"/>
<evidence type="ECO:0000259" key="3">
    <source>
        <dbReference type="PROSITE" id="PS50893"/>
    </source>
</evidence>
<evidence type="ECO:0000313" key="5">
    <source>
        <dbReference type="Proteomes" id="UP000319576"/>
    </source>
</evidence>
<dbReference type="KEGG" id="uli:ETAA1_49640"/>
<dbReference type="PANTHER" id="PTHR43158:SF10">
    <property type="entry name" value="ABC TRANSPORTER ATP-BINDING PROTEIN YTRB"/>
    <property type="match status" value="1"/>
</dbReference>
<dbReference type="Gene3D" id="3.40.50.300">
    <property type="entry name" value="P-loop containing nucleotide triphosphate hydrolases"/>
    <property type="match status" value="1"/>
</dbReference>
<dbReference type="InterPro" id="IPR003593">
    <property type="entry name" value="AAA+_ATPase"/>
</dbReference>
<dbReference type="SMART" id="SM00382">
    <property type="entry name" value="AAA"/>
    <property type="match status" value="1"/>
</dbReference>
<dbReference type="EMBL" id="CP036273">
    <property type="protein sequence ID" value="QDU22974.1"/>
    <property type="molecule type" value="Genomic_DNA"/>
</dbReference>